<dbReference type="Gene3D" id="3.40.50.300">
    <property type="entry name" value="P-loop containing nucleotide triphosphate hydrolases"/>
    <property type="match status" value="1"/>
</dbReference>
<accession>A0ABW5WGY9</accession>
<dbReference type="InterPro" id="IPR011991">
    <property type="entry name" value="ArsR-like_HTH"/>
</dbReference>
<reference evidence="4" key="1">
    <citation type="journal article" date="2019" name="Int. J. Syst. Evol. Microbiol.">
        <title>The Global Catalogue of Microorganisms (GCM) 10K type strain sequencing project: providing services to taxonomists for standard genome sequencing and annotation.</title>
        <authorList>
            <consortium name="The Broad Institute Genomics Platform"/>
            <consortium name="The Broad Institute Genome Sequencing Center for Infectious Disease"/>
            <person name="Wu L."/>
            <person name="Ma J."/>
        </authorList>
    </citation>
    <scope>NUCLEOTIDE SEQUENCE [LARGE SCALE GENOMIC DNA]</scope>
    <source>
        <strain evidence="4">IBRC-M 10906</strain>
    </source>
</reference>
<name>A0ABW5WGY9_9PSEU</name>
<dbReference type="InterPro" id="IPR027417">
    <property type="entry name" value="P-loop_NTPase"/>
</dbReference>
<evidence type="ECO:0000256" key="1">
    <source>
        <dbReference type="SAM" id="MobiDB-lite"/>
    </source>
</evidence>
<feature type="region of interest" description="Disordered" evidence="1">
    <location>
        <begin position="666"/>
        <end position="689"/>
    </location>
</feature>
<organism evidence="3 4">
    <name type="scientific">Prauserella oleivorans</name>
    <dbReference type="NCBI Taxonomy" id="1478153"/>
    <lineage>
        <taxon>Bacteria</taxon>
        <taxon>Bacillati</taxon>
        <taxon>Actinomycetota</taxon>
        <taxon>Actinomycetes</taxon>
        <taxon>Pseudonocardiales</taxon>
        <taxon>Pseudonocardiaceae</taxon>
        <taxon>Prauserella</taxon>
    </lineage>
</organism>
<feature type="transmembrane region" description="Helical" evidence="2">
    <location>
        <begin position="173"/>
        <end position="191"/>
    </location>
</feature>
<dbReference type="SUPFAM" id="SSF52540">
    <property type="entry name" value="P-loop containing nucleoside triphosphate hydrolases"/>
    <property type="match status" value="1"/>
</dbReference>
<dbReference type="InterPro" id="IPR036390">
    <property type="entry name" value="WH_DNA-bd_sf"/>
</dbReference>
<protein>
    <submittedName>
        <fullName evidence="3">Helix-turn-helix domain-containing protein</fullName>
    </submittedName>
</protein>
<dbReference type="InterPro" id="IPR036388">
    <property type="entry name" value="WH-like_DNA-bd_sf"/>
</dbReference>
<keyword evidence="2" id="KW-0812">Transmembrane</keyword>
<keyword evidence="2" id="KW-1133">Transmembrane helix</keyword>
<dbReference type="Gene3D" id="1.10.10.10">
    <property type="entry name" value="Winged helix-like DNA-binding domain superfamily/Winged helix DNA-binding domain"/>
    <property type="match status" value="1"/>
</dbReference>
<dbReference type="EMBL" id="JBHUOF010000051">
    <property type="protein sequence ID" value="MFD2803253.1"/>
    <property type="molecule type" value="Genomic_DNA"/>
</dbReference>
<keyword evidence="2" id="KW-0472">Membrane</keyword>
<feature type="transmembrane region" description="Helical" evidence="2">
    <location>
        <begin position="131"/>
        <end position="152"/>
    </location>
</feature>
<dbReference type="SUPFAM" id="SSF46785">
    <property type="entry name" value="Winged helix' DNA-binding domain"/>
    <property type="match status" value="1"/>
</dbReference>
<dbReference type="RefSeq" id="WP_377385323.1">
    <property type="nucleotide sequence ID" value="NZ_JBHSAN010000005.1"/>
</dbReference>
<dbReference type="CDD" id="cd00090">
    <property type="entry name" value="HTH_ARSR"/>
    <property type="match status" value="1"/>
</dbReference>
<proteinExistence type="predicted"/>
<sequence>MSTRTPDVGDELAEVASHATDPRAARAAQVNARTQKLYDTALQREMRKAPGERRSERVLWREARKQAEREVRGEAVRGWMAEHTKAAVTTVTADIRSAVHRNRRQLAPLVIAAPFALLGFLANLVCSQGTGQPLGVSALVTALAAVGAWFAWSKGAGARFPALRARVPAAFRAKVQAGLGVGVVFVAIMPFTPWSEWLSGPWLLLVFATFWLSLSWWRHVDHPIPGADDTSTPEPVIPETGDDALAAQPKRIQGILAAWAEKVAAGKKPPVRGSTLRYLESTDSVDSYAIELDEEGDVTASQVGQHLEKIAMRIGVLPDALSFEPSTSDPCVVYMRHLVGVPDFTYTGPVVLCDGEPVSSRWEITPGSCVDIVYGYYLDGRGHVAYRVVDEGGVLCHYILGSSGSGKTVQLEVIGIALRFLGAYLIYADGQNGASSQTLAECADEFYTSAPEDIDRLARRLIGVCAVRNRELRENKALRNRYSYDPHRPPIIVMFEEGHRFWEDHGHLFGKYGSEIRKLGVGYVGASQDFDLAKTFGGSSRLRDAFQAGGSLACMRLTERTRTGMLPASCPDLTTVPKHGYGFAPYSERPAALWRTPRLAYTAKRPPKPEDGERWPEDWMRQYDPAELDPLAQAGLDMGQSAADDLHADTSQTSTVATVVHFPGASSSTTETEAEDLTAGQAEAEAEVTGRRGDITEAQRRVLAALTTLAGARTAQAVADELGISRQGAEKHLKALVDKGKVVREHGLWKVT</sequence>
<evidence type="ECO:0000313" key="4">
    <source>
        <dbReference type="Proteomes" id="UP001597478"/>
    </source>
</evidence>
<evidence type="ECO:0000313" key="3">
    <source>
        <dbReference type="EMBL" id="MFD2803253.1"/>
    </source>
</evidence>
<gene>
    <name evidence="3" type="ORF">ACFS2C_28065</name>
</gene>
<dbReference type="Proteomes" id="UP001597478">
    <property type="component" value="Unassembled WGS sequence"/>
</dbReference>
<comment type="caution">
    <text evidence="3">The sequence shown here is derived from an EMBL/GenBank/DDBJ whole genome shotgun (WGS) entry which is preliminary data.</text>
</comment>
<dbReference type="Pfam" id="PF12840">
    <property type="entry name" value="HTH_20"/>
    <property type="match status" value="1"/>
</dbReference>
<keyword evidence="4" id="KW-1185">Reference proteome</keyword>
<evidence type="ECO:0000256" key="2">
    <source>
        <dbReference type="SAM" id="Phobius"/>
    </source>
</evidence>
<feature type="region of interest" description="Disordered" evidence="1">
    <location>
        <begin position="1"/>
        <end position="30"/>
    </location>
</feature>
<feature type="transmembrane region" description="Helical" evidence="2">
    <location>
        <begin position="106"/>
        <end position="125"/>
    </location>
</feature>